<organism evidence="2 3">
    <name type="scientific">Moniliophthora roreri</name>
    <name type="common">Frosty pod rot fungus</name>
    <name type="synonym">Monilia roreri</name>
    <dbReference type="NCBI Taxonomy" id="221103"/>
    <lineage>
        <taxon>Eukaryota</taxon>
        <taxon>Fungi</taxon>
        <taxon>Dikarya</taxon>
        <taxon>Basidiomycota</taxon>
        <taxon>Agaricomycotina</taxon>
        <taxon>Agaricomycetes</taxon>
        <taxon>Agaricomycetidae</taxon>
        <taxon>Agaricales</taxon>
        <taxon>Marasmiineae</taxon>
        <taxon>Marasmiaceae</taxon>
        <taxon>Moniliophthora</taxon>
    </lineage>
</organism>
<evidence type="ECO:0000313" key="3">
    <source>
        <dbReference type="Proteomes" id="UP000054988"/>
    </source>
</evidence>
<sequence>MEVEDNEDFDNLIGASDFRTTIVRDWNKNMLGAHEGLQEAVIALEILSKVAKAKIHAEEKKKAALKAKLQAANGSGSDEEEDTDSVSTHQGKAVASRHMSEEDNEDHPVDKEESRIVKKPLKQKSKLAKRTRDADNDNAPHLLMPLQSESQ</sequence>
<feature type="compositionally biased region" description="Basic residues" evidence="1">
    <location>
        <begin position="117"/>
        <end position="129"/>
    </location>
</feature>
<feature type="compositionally biased region" description="Basic and acidic residues" evidence="1">
    <location>
        <begin position="98"/>
        <end position="116"/>
    </location>
</feature>
<evidence type="ECO:0000313" key="2">
    <source>
        <dbReference type="EMBL" id="KTB38564.1"/>
    </source>
</evidence>
<name>A0A0W0FQS2_MONRR</name>
<feature type="region of interest" description="Disordered" evidence="1">
    <location>
        <begin position="61"/>
        <end position="151"/>
    </location>
</feature>
<dbReference type="AlphaFoldDB" id="A0A0W0FQS2"/>
<reference evidence="2 3" key="1">
    <citation type="submission" date="2015-12" db="EMBL/GenBank/DDBJ databases">
        <title>Draft genome sequence of Moniliophthora roreri, the causal agent of frosty pod rot of cacao.</title>
        <authorList>
            <person name="Aime M.C."/>
            <person name="Diaz-Valderrama J.R."/>
            <person name="Kijpornyongpan T."/>
            <person name="Phillips-Mora W."/>
        </authorList>
    </citation>
    <scope>NUCLEOTIDE SEQUENCE [LARGE SCALE GENOMIC DNA]</scope>
    <source>
        <strain evidence="2 3">MCA 2952</strain>
    </source>
</reference>
<accession>A0A0W0FQS2</accession>
<comment type="caution">
    <text evidence="2">The sequence shown here is derived from an EMBL/GenBank/DDBJ whole genome shotgun (WGS) entry which is preliminary data.</text>
</comment>
<dbReference type="EMBL" id="LATX01001752">
    <property type="protein sequence ID" value="KTB38564.1"/>
    <property type="molecule type" value="Genomic_DNA"/>
</dbReference>
<proteinExistence type="predicted"/>
<protein>
    <submittedName>
        <fullName evidence="2">Uncharacterized protein</fullName>
    </submittedName>
</protein>
<dbReference type="Proteomes" id="UP000054988">
    <property type="component" value="Unassembled WGS sequence"/>
</dbReference>
<gene>
    <name evidence="2" type="ORF">WG66_8860</name>
</gene>
<evidence type="ECO:0000256" key="1">
    <source>
        <dbReference type="SAM" id="MobiDB-lite"/>
    </source>
</evidence>